<keyword evidence="1" id="KW-0802">TPR repeat</keyword>
<dbReference type="Proteomes" id="UP000321899">
    <property type="component" value="Unassembled WGS sequence"/>
</dbReference>
<dbReference type="SMART" id="SM00028">
    <property type="entry name" value="TPR"/>
    <property type="match status" value="3"/>
</dbReference>
<evidence type="ECO:0008006" key="4">
    <source>
        <dbReference type="Google" id="ProtNLM"/>
    </source>
</evidence>
<dbReference type="SUPFAM" id="SSF48452">
    <property type="entry name" value="TPR-like"/>
    <property type="match status" value="2"/>
</dbReference>
<evidence type="ECO:0000256" key="1">
    <source>
        <dbReference type="PROSITE-ProRule" id="PRU00339"/>
    </source>
</evidence>
<dbReference type="InterPro" id="IPR011990">
    <property type="entry name" value="TPR-like_helical_dom_sf"/>
</dbReference>
<reference evidence="2 3" key="1">
    <citation type="submission" date="2019-06" db="EMBL/GenBank/DDBJ databases">
        <title>Desulfobotulus mexicanus sp. nov., a novel sulfate-reducing bacterium isolated from the sediment of an alkaline crater lake in Mexico.</title>
        <authorList>
            <person name="Hirschler-Rea A."/>
        </authorList>
    </citation>
    <scope>NUCLEOTIDE SEQUENCE [LARGE SCALE GENOMIC DNA]</scope>
    <source>
        <strain evidence="2 3">PAR22N</strain>
    </source>
</reference>
<dbReference type="InterPro" id="IPR019734">
    <property type="entry name" value="TPR_rpt"/>
</dbReference>
<organism evidence="2 3">
    <name type="scientific">Desulfobotulus mexicanus</name>
    <dbReference type="NCBI Taxonomy" id="2586642"/>
    <lineage>
        <taxon>Bacteria</taxon>
        <taxon>Pseudomonadati</taxon>
        <taxon>Thermodesulfobacteriota</taxon>
        <taxon>Desulfobacteria</taxon>
        <taxon>Desulfobacterales</taxon>
        <taxon>Desulfobacteraceae</taxon>
        <taxon>Desulfobotulus</taxon>
    </lineage>
</organism>
<dbReference type="Gene3D" id="1.25.40.10">
    <property type="entry name" value="Tetratricopeptide repeat domain"/>
    <property type="match status" value="2"/>
</dbReference>
<accession>A0A5Q4VC74</accession>
<sequence length="668" mass="77873">MKRRKRIAIPASKGFIRHLEEAQRLHVKGNYEKALQSYHKLLRLRPDHAVVLGNIGAIYLAREQFDQAYRYISKALEAAPDFKDALNNLLLIHLHYKDYGKAEQVGEYLVSLDASNPLYVIRLYMAYMSRDARRPMFELLQSYYNACLEKNEEMTPQLESYFFDLLFEFEEYEKLEEILLAKDENQANSANPDINIYLRLSRLYREQINFQKSQAWLDLIPENLRDGFGYHTEILKTYGKAGEDQTAIPSGQWLLEFKDRSGHESADLNWVQEVTAGWGDRTLPEFNSDKPERNIIAFSLFGDNEKYTLAAVANAQLARRIYPGWTARFYCGSSVPDEILDALRKEGAQVKLMDESRGRYTGLFWRFYAANDPDVDYFICRDCDALLNDKEYLAVQEWLDSGKPFHLMRDHVQHAEIMLAGLWGGVSGWLPDLEKLVEDYYRPGMSRWADQQFQQRYIWPLIKPYTLTHDTFYDVGYDTRPFPEGHTLPKEWHVGGYVPLKVARNFKATKKREHIKKIQDFCFCSNSDSVMEMEPGADIENVTQAMNYLRTEATGLKLGKLQLLVENLRHRFDNSELLNMMGVIMMRRALPENALSLFEQAVLKKPDEPKYIFNSCLAAIKLSRYQAASSYIELFSEKFDLYDDLQKLKTKLKKIDKNKSFQSIYEVI</sequence>
<comment type="caution">
    <text evidence="2">The sequence shown here is derived from an EMBL/GenBank/DDBJ whole genome shotgun (WGS) entry which is preliminary data.</text>
</comment>
<dbReference type="PROSITE" id="PS50005">
    <property type="entry name" value="TPR"/>
    <property type="match status" value="2"/>
</dbReference>
<gene>
    <name evidence="2" type="ORF">FIM25_06265</name>
</gene>
<evidence type="ECO:0000313" key="3">
    <source>
        <dbReference type="Proteomes" id="UP000321899"/>
    </source>
</evidence>
<dbReference type="AlphaFoldDB" id="A0A5Q4VC74"/>
<protein>
    <recommendedName>
        <fullName evidence="4">Tetratricopeptide repeat protein</fullName>
    </recommendedName>
</protein>
<proteinExistence type="predicted"/>
<dbReference type="EMBL" id="VDMB01000005">
    <property type="protein sequence ID" value="TYT75304.1"/>
    <property type="molecule type" value="Genomic_DNA"/>
</dbReference>
<feature type="repeat" description="TPR" evidence="1">
    <location>
        <begin position="15"/>
        <end position="48"/>
    </location>
</feature>
<feature type="repeat" description="TPR" evidence="1">
    <location>
        <begin position="49"/>
        <end position="82"/>
    </location>
</feature>
<evidence type="ECO:0000313" key="2">
    <source>
        <dbReference type="EMBL" id="TYT75304.1"/>
    </source>
</evidence>
<dbReference type="OrthoDB" id="9809392at2"/>
<dbReference type="Pfam" id="PF14559">
    <property type="entry name" value="TPR_19"/>
    <property type="match status" value="1"/>
</dbReference>
<keyword evidence="3" id="KW-1185">Reference proteome</keyword>
<name>A0A5Q4VC74_9BACT</name>
<dbReference type="RefSeq" id="WP_139447406.1">
    <property type="nucleotide sequence ID" value="NZ_VDMB01000005.1"/>
</dbReference>